<keyword evidence="10" id="KW-0418">Kinase</keyword>
<dbReference type="Gene3D" id="3.30.200.20">
    <property type="entry name" value="Phosphorylase Kinase, domain 1"/>
    <property type="match status" value="2"/>
</dbReference>
<dbReference type="PROSITE" id="PS00108">
    <property type="entry name" value="PROTEIN_KINASE_ST"/>
    <property type="match status" value="2"/>
</dbReference>
<dbReference type="PANTHER" id="PTHR27003">
    <property type="entry name" value="OS07G0166700 PROTEIN"/>
    <property type="match status" value="1"/>
</dbReference>
<dbReference type="GO" id="GO:0005524">
    <property type="term" value="F:ATP binding"/>
    <property type="evidence" value="ECO:0007669"/>
    <property type="project" value="UniProtKB-UniRule"/>
</dbReference>
<dbReference type="GO" id="GO:0004672">
    <property type="term" value="F:protein kinase activity"/>
    <property type="evidence" value="ECO:0000318"/>
    <property type="project" value="GO_Central"/>
</dbReference>
<feature type="domain" description="Protein kinase" evidence="17">
    <location>
        <begin position="25"/>
        <end position="294"/>
    </location>
</feature>
<feature type="domain" description="Protein kinase" evidence="17">
    <location>
        <begin position="325"/>
        <end position="600"/>
    </location>
</feature>
<dbReference type="Gene3D" id="1.10.510.10">
    <property type="entry name" value="Transferase(Phosphotransferase) domain 1"/>
    <property type="match status" value="2"/>
</dbReference>
<name>A0A9R1VIH5_LACSA</name>
<feature type="binding site" evidence="16">
    <location>
        <position position="356"/>
    </location>
    <ligand>
        <name>ATP</name>
        <dbReference type="ChEBI" id="CHEBI:30616"/>
    </ligand>
</feature>
<evidence type="ECO:0000256" key="13">
    <source>
        <dbReference type="ARBA" id="ARBA00023136"/>
    </source>
</evidence>
<dbReference type="InterPro" id="IPR017441">
    <property type="entry name" value="Protein_kinase_ATP_BS"/>
</dbReference>
<dbReference type="PROSITE" id="PS50011">
    <property type="entry name" value="PROTEIN_KINASE_DOM"/>
    <property type="match status" value="2"/>
</dbReference>
<protein>
    <recommendedName>
        <fullName evidence="17">Protein kinase domain-containing protein</fullName>
    </recommendedName>
</protein>
<sequence>MMSARKQFEHLKIQLEAIRSATNNFAHDHLIGIGGHGKVYRGELIHSKGHTTVAIKRLDRPFGEGDVEFWKEIMTLSRYSHENIVSLLGYCEDGGEKILVYEYSSKRSVESQLSSKNLTWTQRLKIAIGAARGLSYLHQGRILHRDIKSSNILLDDSWTAKIKDLGLSKIGHDSKPHKLVVPHVIGSLGYIDPQYFETGILTKESDVYSFGVVLFEVLCGKLAIGKNYKHQPFPQWVGECYTKNNLDEIIYKDIKVEMNPRSLEEFTRIAYQCLRDFKQRPTMKEVLAKLESALEYQIIETTSFPEEFEDLKIQLEAILLATNHFSNENCIGEGGFGKVYKGKLVHSKGQITVALKRLDYTFQQRNLEFWKEMIMLSLYRHENIVPLLGFCDDRGEKIIVYEYVSRSGLDVYLDSNDLSWVTRLKICIGAARGLSYLHSDVGTNRTILHRDIKSSNIVLDESWNAKIADVGLSKFGRSNRQYKYLVDNVVGTVGYCDPVYFETGSLTKESDIYSFGVVLFEVLCGRLCLVKNDKHQSFTVLVRKCYKQNNLNEIIYGEIKDEIHPSSLEVFARVGYQCLKRSRDERPIMKEVVKILETALQFQVPPLPPPKHIPTYSPLSSNNSTNVSQLTDKRSLKTLHWEKTRATVGSIWDLPHKQGNLSRVPEIDKKELESLFWEA</sequence>
<comment type="similarity">
    <text evidence="3">In the C-terminal section; belongs to the protein kinase superfamily. Ser/Thr protein kinase family.</text>
</comment>
<dbReference type="InterPro" id="IPR001245">
    <property type="entry name" value="Ser-Thr/Tyr_kinase_cat_dom"/>
</dbReference>
<keyword evidence="14" id="KW-0675">Receptor</keyword>
<comment type="subcellular location">
    <subcellularLocation>
        <location evidence="1">Cell membrane</location>
        <topology evidence="1">Single-pass type I membrane protein</topology>
    </subcellularLocation>
</comment>
<dbReference type="Proteomes" id="UP000235145">
    <property type="component" value="Unassembled WGS sequence"/>
</dbReference>
<gene>
    <name evidence="18" type="ORF">LSAT_V11C500248140</name>
</gene>
<evidence type="ECO:0000256" key="7">
    <source>
        <dbReference type="ARBA" id="ARBA00022692"/>
    </source>
</evidence>
<accession>A0A9R1VIH5</accession>
<evidence type="ECO:0000256" key="15">
    <source>
        <dbReference type="ARBA" id="ARBA00023180"/>
    </source>
</evidence>
<dbReference type="InterPro" id="IPR000719">
    <property type="entry name" value="Prot_kinase_dom"/>
</dbReference>
<proteinExistence type="inferred from homology"/>
<dbReference type="PROSITE" id="PS00107">
    <property type="entry name" value="PROTEIN_KINASE_ATP"/>
    <property type="match status" value="2"/>
</dbReference>
<evidence type="ECO:0000256" key="16">
    <source>
        <dbReference type="PROSITE-ProRule" id="PRU10141"/>
    </source>
</evidence>
<keyword evidence="6" id="KW-0808">Transferase</keyword>
<keyword evidence="11 16" id="KW-0067">ATP-binding</keyword>
<evidence type="ECO:0000256" key="2">
    <source>
        <dbReference type="ARBA" id="ARBA00008536"/>
    </source>
</evidence>
<dbReference type="EMBL" id="NBSK02000005">
    <property type="protein sequence ID" value="KAJ0205638.1"/>
    <property type="molecule type" value="Genomic_DNA"/>
</dbReference>
<dbReference type="FunFam" id="1.10.510.10:FF:000240">
    <property type="entry name" value="Lectin-domain containing receptor kinase A4.3"/>
    <property type="match status" value="2"/>
</dbReference>
<evidence type="ECO:0000256" key="11">
    <source>
        <dbReference type="ARBA" id="ARBA00022840"/>
    </source>
</evidence>
<dbReference type="GO" id="GO:0005886">
    <property type="term" value="C:plasma membrane"/>
    <property type="evidence" value="ECO:0000318"/>
    <property type="project" value="GO_Central"/>
</dbReference>
<evidence type="ECO:0000256" key="4">
    <source>
        <dbReference type="ARBA" id="ARBA00022475"/>
    </source>
</evidence>
<organism evidence="18 19">
    <name type="scientific">Lactuca sativa</name>
    <name type="common">Garden lettuce</name>
    <dbReference type="NCBI Taxonomy" id="4236"/>
    <lineage>
        <taxon>Eukaryota</taxon>
        <taxon>Viridiplantae</taxon>
        <taxon>Streptophyta</taxon>
        <taxon>Embryophyta</taxon>
        <taxon>Tracheophyta</taxon>
        <taxon>Spermatophyta</taxon>
        <taxon>Magnoliopsida</taxon>
        <taxon>eudicotyledons</taxon>
        <taxon>Gunneridae</taxon>
        <taxon>Pentapetalae</taxon>
        <taxon>asterids</taxon>
        <taxon>campanulids</taxon>
        <taxon>Asterales</taxon>
        <taxon>Asteraceae</taxon>
        <taxon>Cichorioideae</taxon>
        <taxon>Cichorieae</taxon>
        <taxon>Lactucinae</taxon>
        <taxon>Lactuca</taxon>
    </lineage>
</organism>
<keyword evidence="9 16" id="KW-0547">Nucleotide-binding</keyword>
<feature type="binding site" evidence="16">
    <location>
        <position position="56"/>
    </location>
    <ligand>
        <name>ATP</name>
        <dbReference type="ChEBI" id="CHEBI:30616"/>
    </ligand>
</feature>
<keyword evidence="15" id="KW-0325">Glycoprotein</keyword>
<reference evidence="18 19" key="1">
    <citation type="journal article" date="2017" name="Nat. Commun.">
        <title>Genome assembly with in vitro proximity ligation data and whole-genome triplication in lettuce.</title>
        <authorList>
            <person name="Reyes-Chin-Wo S."/>
            <person name="Wang Z."/>
            <person name="Yang X."/>
            <person name="Kozik A."/>
            <person name="Arikit S."/>
            <person name="Song C."/>
            <person name="Xia L."/>
            <person name="Froenicke L."/>
            <person name="Lavelle D.O."/>
            <person name="Truco M.J."/>
            <person name="Xia R."/>
            <person name="Zhu S."/>
            <person name="Xu C."/>
            <person name="Xu H."/>
            <person name="Xu X."/>
            <person name="Cox K."/>
            <person name="Korf I."/>
            <person name="Meyers B.C."/>
            <person name="Michelmore R.W."/>
        </authorList>
    </citation>
    <scope>NUCLEOTIDE SEQUENCE [LARGE SCALE GENOMIC DNA]</scope>
    <source>
        <strain evidence="19">cv. Salinas</strain>
        <tissue evidence="18">Seedlings</tissue>
    </source>
</reference>
<dbReference type="OrthoDB" id="4062651at2759"/>
<evidence type="ECO:0000256" key="6">
    <source>
        <dbReference type="ARBA" id="ARBA00022679"/>
    </source>
</evidence>
<dbReference type="PANTHER" id="PTHR27003:SF359">
    <property type="entry name" value="SERINE_THREONINE-PROTEIN KINASE UNC-51-RELATED"/>
    <property type="match status" value="1"/>
</dbReference>
<dbReference type="GO" id="GO:0004714">
    <property type="term" value="F:transmembrane receptor protein tyrosine kinase activity"/>
    <property type="evidence" value="ECO:0007669"/>
    <property type="project" value="InterPro"/>
</dbReference>
<evidence type="ECO:0000256" key="3">
    <source>
        <dbReference type="ARBA" id="ARBA00010217"/>
    </source>
</evidence>
<dbReference type="GO" id="GO:0004674">
    <property type="term" value="F:protein serine/threonine kinase activity"/>
    <property type="evidence" value="ECO:0007669"/>
    <property type="project" value="UniProtKB-KW"/>
</dbReference>
<evidence type="ECO:0000256" key="10">
    <source>
        <dbReference type="ARBA" id="ARBA00022777"/>
    </source>
</evidence>
<keyword evidence="8" id="KW-0732">Signal</keyword>
<evidence type="ECO:0000256" key="8">
    <source>
        <dbReference type="ARBA" id="ARBA00022729"/>
    </source>
</evidence>
<evidence type="ECO:0000256" key="5">
    <source>
        <dbReference type="ARBA" id="ARBA00022527"/>
    </source>
</evidence>
<dbReference type="GO" id="GO:0002229">
    <property type="term" value="P:defense response to oomycetes"/>
    <property type="evidence" value="ECO:0007669"/>
    <property type="project" value="UniProtKB-ARBA"/>
</dbReference>
<comment type="similarity">
    <text evidence="2">In the N-terminal section; belongs to the leguminous lectin family.</text>
</comment>
<evidence type="ECO:0000256" key="12">
    <source>
        <dbReference type="ARBA" id="ARBA00022989"/>
    </source>
</evidence>
<evidence type="ECO:0000256" key="1">
    <source>
        <dbReference type="ARBA" id="ARBA00004251"/>
    </source>
</evidence>
<evidence type="ECO:0000256" key="14">
    <source>
        <dbReference type="ARBA" id="ARBA00023170"/>
    </source>
</evidence>
<keyword evidence="5" id="KW-0723">Serine/threonine-protein kinase</keyword>
<keyword evidence="4" id="KW-1003">Cell membrane</keyword>
<dbReference type="SMART" id="SM00220">
    <property type="entry name" value="S_TKc"/>
    <property type="match status" value="2"/>
</dbReference>
<evidence type="ECO:0000259" key="17">
    <source>
        <dbReference type="PROSITE" id="PS50011"/>
    </source>
</evidence>
<dbReference type="Pfam" id="PF07714">
    <property type="entry name" value="PK_Tyr_Ser-Thr"/>
    <property type="match status" value="2"/>
</dbReference>
<dbReference type="InterPro" id="IPR011009">
    <property type="entry name" value="Kinase-like_dom_sf"/>
</dbReference>
<dbReference type="InterPro" id="IPR045272">
    <property type="entry name" value="ANXUR1/2-like"/>
</dbReference>
<keyword evidence="19" id="KW-1185">Reference proteome</keyword>
<evidence type="ECO:0000313" key="19">
    <source>
        <dbReference type="Proteomes" id="UP000235145"/>
    </source>
</evidence>
<keyword evidence="13" id="KW-0472">Membrane</keyword>
<dbReference type="InterPro" id="IPR008271">
    <property type="entry name" value="Ser/Thr_kinase_AS"/>
</dbReference>
<dbReference type="SUPFAM" id="SSF56112">
    <property type="entry name" value="Protein kinase-like (PK-like)"/>
    <property type="match status" value="2"/>
</dbReference>
<keyword evidence="12" id="KW-1133">Transmembrane helix</keyword>
<comment type="caution">
    <text evidence="18">The sequence shown here is derived from an EMBL/GenBank/DDBJ whole genome shotgun (WGS) entry which is preliminary data.</text>
</comment>
<evidence type="ECO:0000313" key="18">
    <source>
        <dbReference type="EMBL" id="KAJ0205638.1"/>
    </source>
</evidence>
<keyword evidence="7" id="KW-0812">Transmembrane</keyword>
<evidence type="ECO:0000256" key="9">
    <source>
        <dbReference type="ARBA" id="ARBA00022741"/>
    </source>
</evidence>
<dbReference type="FunFam" id="3.30.200.20:FF:000039">
    <property type="entry name" value="receptor-like protein kinase FERONIA"/>
    <property type="match status" value="2"/>
</dbReference>
<dbReference type="AlphaFoldDB" id="A0A9R1VIH5"/>